<accession>A0A6C0J1M4</accession>
<reference evidence="1" key="1">
    <citation type="journal article" date="2020" name="Nature">
        <title>Giant virus diversity and host interactions through global metagenomics.</title>
        <authorList>
            <person name="Schulz F."/>
            <person name="Roux S."/>
            <person name="Paez-Espino D."/>
            <person name="Jungbluth S."/>
            <person name="Walsh D.A."/>
            <person name="Denef V.J."/>
            <person name="McMahon K.D."/>
            <person name="Konstantinidis K.T."/>
            <person name="Eloe-Fadrosh E.A."/>
            <person name="Kyrpides N.C."/>
            <person name="Woyke T."/>
        </authorList>
    </citation>
    <scope>NUCLEOTIDE SEQUENCE</scope>
    <source>
        <strain evidence="1">GVMAG-M-3300025138-11</strain>
    </source>
</reference>
<dbReference type="AlphaFoldDB" id="A0A6C0J1M4"/>
<evidence type="ECO:0000313" key="1">
    <source>
        <dbReference type="EMBL" id="QHT97553.1"/>
    </source>
</evidence>
<proteinExistence type="predicted"/>
<dbReference type="EMBL" id="MN740280">
    <property type="protein sequence ID" value="QHT97553.1"/>
    <property type="molecule type" value="Genomic_DNA"/>
</dbReference>
<name>A0A6C0J1M4_9ZZZZ</name>
<sequence length="1011" mass="115598">MYDKITNPKTKRKVNINSKLGMSIIKNYIDVLQTGGKFINPKCNEPLNYLRNFTECQKDPMYDANANDNLKVFLNLQENCTDQDLSLKLMSELYSDIIFKTNVKRENIFGIIPRSHEIKKIYFNDHKSHYKIINYSYMFNQKNKKNQITENYWRNNSALGVKDVSEDVLKINKGALKTRKNRHLLDNSSLENNIFLQDVFINYKGNYESGCHIQNHIDFTNKLISKRKIKPGDTLLYYIYTHGGFKSMQYPSYGKTNEAVTKVYEDLYYPIIKALGKTGTFIYIPNYCRTEDSNKVLIKNIIDTRKPEVDSKIIIVPTKLNDFLTNSVGIYTDNNAKYDERLINPYKLSIKDNSLEIHLPKEPFKTYIKNLIEHFTDMSIKKEDIFDSLYRTDFKNFIKELHGYELNLKAGHKYQLVDFQKALINLTENYRTTPWVNYDGADIRRFIFIHKLIVEIDNIFSQVNLKTLKNSAASTASLTKAQYINLLKKIIMNRLIPYNNDTKTALLDKDTGGEDIINNTKIILDILNYPDLNTMDSVGLCQYVRNLQYKTFTDNPLIGYTYKTFKKNLESAPDNYGTIRPEDCVKALVHENSCNINYKWTSADKVTMIRPGLSNDLIKNLQNKDFVKTLSDEQILDYMNPILKSTNSPPGVSSERLLKNEFRLFSDEVEELRTPDMGKKYPGNGPITLADPTEKGHKGIWERFKEDYKLKETDLVLIEKYTDTGRDYFLKNIKNNKRFTVTFNEPGSSANWSDSEEEDILTDEQASEIQEQYMSEINEQYGVKISETDSKSFDCKLTDGKVLRTAILDMLINIHKVENSSMTEKDMWGLIGGVPSGAVISDNYEELNHTKSEEVLTYPEGFIDEEINGSTQATPVASEVVDKTTWVTTIVNMGIDPSIAHAAAANASNLETAVDMALSGKVTPVAKDAVDDKEAWVAQIVEMGISRSKAQAAVARASNLQNAVELALTGGGRNTNLKNTYNTIINPITNKKLNLNTKSGRNLLLKFLNQQ</sequence>
<organism evidence="1">
    <name type="scientific">viral metagenome</name>
    <dbReference type="NCBI Taxonomy" id="1070528"/>
    <lineage>
        <taxon>unclassified sequences</taxon>
        <taxon>metagenomes</taxon>
        <taxon>organismal metagenomes</taxon>
    </lineage>
</organism>
<protein>
    <submittedName>
        <fullName evidence="1">Uncharacterized protein</fullName>
    </submittedName>
</protein>